<keyword evidence="1" id="KW-0732">Signal</keyword>
<dbReference type="InterPro" id="IPR035992">
    <property type="entry name" value="Ricin_B-like_lectins"/>
</dbReference>
<organism evidence="2 3">
    <name type="scientific">Cyclotella cryptica</name>
    <dbReference type="NCBI Taxonomy" id="29204"/>
    <lineage>
        <taxon>Eukaryota</taxon>
        <taxon>Sar</taxon>
        <taxon>Stramenopiles</taxon>
        <taxon>Ochrophyta</taxon>
        <taxon>Bacillariophyta</taxon>
        <taxon>Coscinodiscophyceae</taxon>
        <taxon>Thalassiosirophycidae</taxon>
        <taxon>Stephanodiscales</taxon>
        <taxon>Stephanodiscaceae</taxon>
        <taxon>Cyclotella</taxon>
    </lineage>
</organism>
<dbReference type="Proteomes" id="UP001516023">
    <property type="component" value="Unassembled WGS sequence"/>
</dbReference>
<feature type="chain" id="PRO_5044800872" description="Ricin B lectin domain-containing protein" evidence="1">
    <location>
        <begin position="29"/>
        <end position="195"/>
    </location>
</feature>
<dbReference type="AlphaFoldDB" id="A0ABD3QDB5"/>
<dbReference type="PROSITE" id="PS50231">
    <property type="entry name" value="RICIN_B_LECTIN"/>
    <property type="match status" value="1"/>
</dbReference>
<feature type="signal peptide" evidence="1">
    <location>
        <begin position="1"/>
        <end position="28"/>
    </location>
</feature>
<keyword evidence="3" id="KW-1185">Reference proteome</keyword>
<evidence type="ECO:0008006" key="4">
    <source>
        <dbReference type="Google" id="ProtNLM"/>
    </source>
</evidence>
<protein>
    <recommendedName>
        <fullName evidence="4">Ricin B lectin domain-containing protein</fullName>
    </recommendedName>
</protein>
<gene>
    <name evidence="2" type="ORF">HJC23_005016</name>
</gene>
<proteinExistence type="predicted"/>
<evidence type="ECO:0000256" key="1">
    <source>
        <dbReference type="SAM" id="SignalP"/>
    </source>
</evidence>
<name>A0ABD3QDB5_9STRA</name>
<dbReference type="SUPFAM" id="SSF50370">
    <property type="entry name" value="Ricin B-like lectins"/>
    <property type="match status" value="1"/>
</dbReference>
<evidence type="ECO:0000313" key="2">
    <source>
        <dbReference type="EMBL" id="KAL3798363.1"/>
    </source>
</evidence>
<reference evidence="2 3" key="1">
    <citation type="journal article" date="2020" name="G3 (Bethesda)">
        <title>Improved Reference Genome for Cyclotella cryptica CCMP332, a Model for Cell Wall Morphogenesis, Salinity Adaptation, and Lipid Production in Diatoms (Bacillariophyta).</title>
        <authorList>
            <person name="Roberts W.R."/>
            <person name="Downey K.M."/>
            <person name="Ruck E.C."/>
            <person name="Traller J.C."/>
            <person name="Alverson A.J."/>
        </authorList>
    </citation>
    <scope>NUCLEOTIDE SEQUENCE [LARGE SCALE GENOMIC DNA]</scope>
    <source>
        <strain evidence="2 3">CCMP332</strain>
    </source>
</reference>
<evidence type="ECO:0000313" key="3">
    <source>
        <dbReference type="Proteomes" id="UP001516023"/>
    </source>
</evidence>
<dbReference type="Gene3D" id="2.80.10.50">
    <property type="match status" value="1"/>
</dbReference>
<accession>A0ABD3QDB5</accession>
<sequence length="195" mass="23335">MILTRATKLLTAQLHVLCLLIVSQLARSTQDIFPKEDFQQEIQHSSTHRQLNKIYFNLRLYWERGYRWQESSSESFWCMTCVSHTCEENSSIEVKWCDRNSSRQQWYFDRNKIRSRGNKSMCLQRMGRSIKLRRCSNSKYQRWSELPKDRPFELQIPGASDKCATQHHHPKDNEEVYMESCKLAVISDTDKWVVY</sequence>
<comment type="caution">
    <text evidence="2">The sequence shown here is derived from an EMBL/GenBank/DDBJ whole genome shotgun (WGS) entry which is preliminary data.</text>
</comment>
<dbReference type="EMBL" id="JABMIG020000046">
    <property type="protein sequence ID" value="KAL3798363.1"/>
    <property type="molecule type" value="Genomic_DNA"/>
</dbReference>